<dbReference type="CDD" id="cd00761">
    <property type="entry name" value="Glyco_tranf_GTA_type"/>
    <property type="match status" value="1"/>
</dbReference>
<sequence>MYDNDLVSVIIPCLNSGRFLQKTLESVFRQTHQSFEIILIDNDSKDNTREIIESARSKDPRVIPILLDSVRRAGPSRNLGIERAKGRYLAFLDSDDQWDDHKLEQQIKLMTATSTPFTFTGYKVIDETEGPICDILDMPRHLTYDDFLKNTCIATSSVMIDRTVVTDFRFEDRPISEDYPSWLKVLKQGHTAAGLSGAFLRYRVVQASLSSKKAKAAGLIWQIYRKEEGLSLLRSSYCFFQYARRAFFKNLKMNRL</sequence>
<comment type="caution">
    <text evidence="2">The sequence shown here is derived from an EMBL/GenBank/DDBJ whole genome shotgun (WGS) entry which is preliminary data.</text>
</comment>
<dbReference type="InterPro" id="IPR001173">
    <property type="entry name" value="Glyco_trans_2-like"/>
</dbReference>
<dbReference type="InterPro" id="IPR029044">
    <property type="entry name" value="Nucleotide-diphossugar_trans"/>
</dbReference>
<dbReference type="Proteomes" id="UP000886657">
    <property type="component" value="Unassembled WGS sequence"/>
</dbReference>
<dbReference type="AlphaFoldDB" id="A0A9D7XI02"/>
<gene>
    <name evidence="2" type="ORF">IPP58_15950</name>
</gene>
<dbReference type="GO" id="GO:0016758">
    <property type="term" value="F:hexosyltransferase activity"/>
    <property type="evidence" value="ECO:0007669"/>
    <property type="project" value="UniProtKB-ARBA"/>
</dbReference>
<protein>
    <submittedName>
        <fullName evidence="2">Glycosyltransferase family 2 protein</fullName>
    </submittedName>
</protein>
<evidence type="ECO:0000259" key="1">
    <source>
        <dbReference type="Pfam" id="PF00535"/>
    </source>
</evidence>
<dbReference type="PANTHER" id="PTHR22916">
    <property type="entry name" value="GLYCOSYLTRANSFERASE"/>
    <property type="match status" value="1"/>
</dbReference>
<name>A0A9D7XI02_9BACT</name>
<proteinExistence type="predicted"/>
<dbReference type="Pfam" id="PF00535">
    <property type="entry name" value="Glycos_transf_2"/>
    <property type="match status" value="1"/>
</dbReference>
<organism evidence="2 3">
    <name type="scientific">Candidatus Geothrix skivensis</name>
    <dbReference type="NCBI Taxonomy" id="2954439"/>
    <lineage>
        <taxon>Bacteria</taxon>
        <taxon>Pseudomonadati</taxon>
        <taxon>Acidobacteriota</taxon>
        <taxon>Holophagae</taxon>
        <taxon>Holophagales</taxon>
        <taxon>Holophagaceae</taxon>
        <taxon>Geothrix</taxon>
    </lineage>
</organism>
<dbReference type="EMBL" id="JADKIO010000012">
    <property type="protein sequence ID" value="MBK9797941.1"/>
    <property type="molecule type" value="Genomic_DNA"/>
</dbReference>
<dbReference type="Gene3D" id="3.90.550.10">
    <property type="entry name" value="Spore Coat Polysaccharide Biosynthesis Protein SpsA, Chain A"/>
    <property type="match status" value="1"/>
</dbReference>
<dbReference type="SUPFAM" id="SSF53448">
    <property type="entry name" value="Nucleotide-diphospho-sugar transferases"/>
    <property type="match status" value="1"/>
</dbReference>
<reference evidence="2" key="1">
    <citation type="submission" date="2020-10" db="EMBL/GenBank/DDBJ databases">
        <title>Connecting structure to function with the recovery of over 1000 high-quality activated sludge metagenome-assembled genomes encoding full-length rRNA genes using long-read sequencing.</title>
        <authorList>
            <person name="Singleton C.M."/>
            <person name="Petriglieri F."/>
            <person name="Kristensen J.M."/>
            <person name="Kirkegaard R.H."/>
            <person name="Michaelsen T.Y."/>
            <person name="Andersen M.H."/>
            <person name="Karst S.M."/>
            <person name="Dueholm M.S."/>
            <person name="Nielsen P.H."/>
            <person name="Albertsen M."/>
        </authorList>
    </citation>
    <scope>NUCLEOTIDE SEQUENCE</scope>
    <source>
        <strain evidence="2">Skiv_18-Q3-R9-52_MAXAC.067</strain>
    </source>
</reference>
<evidence type="ECO:0000313" key="3">
    <source>
        <dbReference type="Proteomes" id="UP000886657"/>
    </source>
</evidence>
<evidence type="ECO:0000313" key="2">
    <source>
        <dbReference type="EMBL" id="MBK9797941.1"/>
    </source>
</evidence>
<accession>A0A9D7XI02</accession>
<feature type="domain" description="Glycosyltransferase 2-like" evidence="1">
    <location>
        <begin position="8"/>
        <end position="115"/>
    </location>
</feature>
<dbReference type="PANTHER" id="PTHR22916:SF3">
    <property type="entry name" value="UDP-GLCNAC:BETAGAL BETA-1,3-N-ACETYLGLUCOSAMINYLTRANSFERASE-LIKE PROTEIN 1"/>
    <property type="match status" value="1"/>
</dbReference>